<dbReference type="RefSeq" id="WP_324765833.1">
    <property type="nucleotide sequence ID" value="NZ_BAAATS010000022.1"/>
</dbReference>
<organism evidence="3 4">
    <name type="scientific">Streptomyces kunmingensis</name>
    <dbReference type="NCBI Taxonomy" id="68225"/>
    <lineage>
        <taxon>Bacteria</taxon>
        <taxon>Bacillati</taxon>
        <taxon>Actinomycetota</taxon>
        <taxon>Actinomycetes</taxon>
        <taxon>Kitasatosporales</taxon>
        <taxon>Streptomycetaceae</taxon>
        <taxon>Streptomyces</taxon>
    </lineage>
</organism>
<dbReference type="EMBL" id="JAOZYB010000001">
    <property type="protein sequence ID" value="MEB3958851.1"/>
    <property type="molecule type" value="Genomic_DNA"/>
</dbReference>
<dbReference type="InterPro" id="IPR010610">
    <property type="entry name" value="EryCIII-like_C"/>
</dbReference>
<keyword evidence="1" id="KW-0808">Transferase</keyword>
<evidence type="ECO:0000256" key="1">
    <source>
        <dbReference type="ARBA" id="ARBA00022679"/>
    </source>
</evidence>
<dbReference type="SUPFAM" id="SSF53756">
    <property type="entry name" value="UDP-Glycosyltransferase/glycogen phosphorylase"/>
    <property type="match status" value="1"/>
</dbReference>
<sequence length="98" mass="10478">MHHAGAGTTAAGLRAGVPAVPVPVQLDQHFWAARLHAVGVSPRPLRYQHRSTERLSHAITTAVHDPALRSRARHAAALLAMEDGDGTQRVLDAVERLG</sequence>
<dbReference type="Pfam" id="PF06722">
    <property type="entry name" value="EryCIII-like_C"/>
    <property type="match status" value="1"/>
</dbReference>
<protein>
    <recommendedName>
        <fullName evidence="2">Erythromycin biosynthesis protein CIII-like C-terminal domain-containing protein</fullName>
    </recommendedName>
</protein>
<keyword evidence="4" id="KW-1185">Reference proteome</keyword>
<feature type="domain" description="Erythromycin biosynthesis protein CIII-like C-terminal" evidence="2">
    <location>
        <begin position="1"/>
        <end position="76"/>
    </location>
</feature>
<comment type="caution">
    <text evidence="3">The sequence shown here is derived from an EMBL/GenBank/DDBJ whole genome shotgun (WGS) entry which is preliminary data.</text>
</comment>
<dbReference type="PANTHER" id="PTHR48050:SF13">
    <property type="entry name" value="STEROL 3-BETA-GLUCOSYLTRANSFERASE UGT80A2"/>
    <property type="match status" value="1"/>
</dbReference>
<evidence type="ECO:0000313" key="4">
    <source>
        <dbReference type="Proteomes" id="UP001352223"/>
    </source>
</evidence>
<accession>A0ABU6C3U2</accession>
<evidence type="ECO:0000313" key="3">
    <source>
        <dbReference type="EMBL" id="MEB3958851.1"/>
    </source>
</evidence>
<dbReference type="Proteomes" id="UP001352223">
    <property type="component" value="Unassembled WGS sequence"/>
</dbReference>
<dbReference type="InterPro" id="IPR050426">
    <property type="entry name" value="Glycosyltransferase_28"/>
</dbReference>
<dbReference type="PANTHER" id="PTHR48050">
    <property type="entry name" value="STEROL 3-BETA-GLUCOSYLTRANSFERASE"/>
    <property type="match status" value="1"/>
</dbReference>
<dbReference type="Gene3D" id="3.40.50.2000">
    <property type="entry name" value="Glycogen Phosphorylase B"/>
    <property type="match status" value="1"/>
</dbReference>
<reference evidence="3 4" key="1">
    <citation type="submission" date="2022-10" db="EMBL/GenBank/DDBJ databases">
        <authorList>
            <person name="Xie J."/>
            <person name="Shen N."/>
        </authorList>
    </citation>
    <scope>NUCLEOTIDE SEQUENCE [LARGE SCALE GENOMIC DNA]</scope>
    <source>
        <strain evidence="3 4">DSM 41681</strain>
    </source>
</reference>
<proteinExistence type="predicted"/>
<name>A0ABU6C3U2_9ACTN</name>
<gene>
    <name evidence="3" type="ORF">OKJ48_01045</name>
</gene>
<evidence type="ECO:0000259" key="2">
    <source>
        <dbReference type="Pfam" id="PF06722"/>
    </source>
</evidence>